<sequence length="60" mass="7011">MYRYDDYVNLTDDPELPPEIRNKCLRIVSISDNLEDIMVVHELKLYAIQEKHIAGSCACR</sequence>
<proteinExistence type="predicted"/>
<dbReference type="EMBL" id="JAGGJX010000001">
    <property type="protein sequence ID" value="MBP1854297.1"/>
    <property type="molecule type" value="Genomic_DNA"/>
</dbReference>
<dbReference type="RefSeq" id="WP_209455837.1">
    <property type="nucleotide sequence ID" value="NZ_BAAACS010000017.1"/>
</dbReference>
<protein>
    <submittedName>
        <fullName evidence="1">Uncharacterized protein</fullName>
    </submittedName>
</protein>
<keyword evidence="2" id="KW-1185">Reference proteome</keyword>
<dbReference type="Proteomes" id="UP000767291">
    <property type="component" value="Unassembled WGS sequence"/>
</dbReference>
<name>A0ABS4E8P7_9FIRM</name>
<evidence type="ECO:0000313" key="1">
    <source>
        <dbReference type="EMBL" id="MBP1854297.1"/>
    </source>
</evidence>
<accession>A0ABS4E8P7</accession>
<gene>
    <name evidence="1" type="ORF">J2Z43_000687</name>
</gene>
<comment type="caution">
    <text evidence="1">The sequence shown here is derived from an EMBL/GenBank/DDBJ whole genome shotgun (WGS) entry which is preliminary data.</text>
</comment>
<reference evidence="1 2" key="1">
    <citation type="submission" date="2021-03" db="EMBL/GenBank/DDBJ databases">
        <title>Genomic Encyclopedia of Type Strains, Phase IV (KMG-IV): sequencing the most valuable type-strain genomes for metagenomic binning, comparative biology and taxonomic classification.</title>
        <authorList>
            <person name="Goeker M."/>
        </authorList>
    </citation>
    <scope>NUCLEOTIDE SEQUENCE [LARGE SCALE GENOMIC DNA]</scope>
    <source>
        <strain evidence="1 2">DSM 1289</strain>
    </source>
</reference>
<evidence type="ECO:0000313" key="2">
    <source>
        <dbReference type="Proteomes" id="UP000767291"/>
    </source>
</evidence>
<organism evidence="1 2">
    <name type="scientific">Metaclostridioides mangenotii</name>
    <dbReference type="NCBI Taxonomy" id="1540"/>
    <lineage>
        <taxon>Bacteria</taxon>
        <taxon>Bacillati</taxon>
        <taxon>Bacillota</taxon>
        <taxon>Clostridia</taxon>
        <taxon>Peptostreptococcales</taxon>
        <taxon>Peptostreptococcaceae</taxon>
        <taxon>Metaclostridioides</taxon>
    </lineage>
</organism>